<feature type="compositionally biased region" description="Low complexity" evidence="1">
    <location>
        <begin position="19"/>
        <end position="31"/>
    </location>
</feature>
<dbReference type="EMBL" id="CAUYUJ010001606">
    <property type="protein sequence ID" value="CAK0796722.1"/>
    <property type="molecule type" value="Genomic_DNA"/>
</dbReference>
<evidence type="ECO:0000313" key="2">
    <source>
        <dbReference type="EMBL" id="CAK0796722.1"/>
    </source>
</evidence>
<dbReference type="Proteomes" id="UP001189429">
    <property type="component" value="Unassembled WGS sequence"/>
</dbReference>
<gene>
    <name evidence="2" type="ORF">PCOR1329_LOCUS6020</name>
</gene>
<reference evidence="2" key="1">
    <citation type="submission" date="2023-10" db="EMBL/GenBank/DDBJ databases">
        <authorList>
            <person name="Chen Y."/>
            <person name="Shah S."/>
            <person name="Dougan E. K."/>
            <person name="Thang M."/>
            <person name="Chan C."/>
        </authorList>
    </citation>
    <scope>NUCLEOTIDE SEQUENCE [LARGE SCALE GENOMIC DNA]</scope>
</reference>
<feature type="region of interest" description="Disordered" evidence="1">
    <location>
        <begin position="114"/>
        <end position="136"/>
    </location>
</feature>
<name>A0ABN9PY25_9DINO</name>
<organism evidence="2 3">
    <name type="scientific">Prorocentrum cordatum</name>
    <dbReference type="NCBI Taxonomy" id="2364126"/>
    <lineage>
        <taxon>Eukaryota</taxon>
        <taxon>Sar</taxon>
        <taxon>Alveolata</taxon>
        <taxon>Dinophyceae</taxon>
        <taxon>Prorocentrales</taxon>
        <taxon>Prorocentraceae</taxon>
        <taxon>Prorocentrum</taxon>
    </lineage>
</organism>
<evidence type="ECO:0000313" key="3">
    <source>
        <dbReference type="Proteomes" id="UP001189429"/>
    </source>
</evidence>
<protein>
    <recommendedName>
        <fullName evidence="4">DNA (cytosine-5-)-methyltransferase</fullName>
    </recommendedName>
</protein>
<proteinExistence type="predicted"/>
<evidence type="ECO:0008006" key="4">
    <source>
        <dbReference type="Google" id="ProtNLM"/>
    </source>
</evidence>
<evidence type="ECO:0000256" key="1">
    <source>
        <dbReference type="SAM" id="MobiDB-lite"/>
    </source>
</evidence>
<accession>A0ABN9PY25</accession>
<sequence>MLPQRRPVAAESSRRRALSRAAAPTPAAPLEAGRRRTRALSSPGRRLDSGGPPPVQRSRTLDQRRGLAARLVLEGAARPPLQSSVEACLQLCPSGPHLADRAVAGHGAAEVVAESESIESSDVEEPPAAARSRRRLETRGKARVRKAIEVLETTDAGKDDVKLGISYLEKRSVGAGTLETYRQCVLKFCVWARCCLTALPELKGLDGQLVEYMNEEFLKGVKAWRGEKLLAGLMFFHPDFGRLGGLHLPRSLRCLKGWKKLSPSRSRKPLVFAIWAALAVELCRLGAPLVGAMVLIMVECYLRPGEMLSLTSDSFLAPTEHAVQNWVVWLSPGAGVARSKVGSADDTIPCDSGRCPWMCRIFKALKDRQSSRPLLDLSYPQFLCLFRRAAANIGVDVAPCQGLSRAPLSSQLAAASAPYLLDLFSGGGGVGDFAKRLGFNSVSLDLRNGGDQDVCSANNLDAILAHFK</sequence>
<feature type="compositionally biased region" description="Acidic residues" evidence="1">
    <location>
        <begin position="116"/>
        <end position="125"/>
    </location>
</feature>
<feature type="non-terminal residue" evidence="2">
    <location>
        <position position="468"/>
    </location>
</feature>
<comment type="caution">
    <text evidence="2">The sequence shown here is derived from an EMBL/GenBank/DDBJ whole genome shotgun (WGS) entry which is preliminary data.</text>
</comment>
<keyword evidence="3" id="KW-1185">Reference proteome</keyword>
<feature type="region of interest" description="Disordered" evidence="1">
    <location>
        <begin position="1"/>
        <end position="62"/>
    </location>
</feature>